<protein>
    <recommendedName>
        <fullName evidence="3">Lipoprotein</fullName>
    </recommendedName>
</protein>
<reference evidence="1 2" key="1">
    <citation type="journal article" date="2011" name="Int. J. Syst. Evol. Microbiol.">
        <title>Hymenobacter yonginensis sp. nov., isolated from a mesotrophic artificial lake.</title>
        <authorList>
            <person name="Joung Y."/>
            <person name="Cho S.H."/>
            <person name="Kim H."/>
            <person name="Kim S.B."/>
            <person name="Joh K."/>
        </authorList>
    </citation>
    <scope>NUCLEOTIDE SEQUENCE [LARGE SCALE GENOMIC DNA]</scope>
    <source>
        <strain evidence="1 2">KCTC 22745</strain>
    </source>
</reference>
<proteinExistence type="predicted"/>
<dbReference type="RefSeq" id="WP_270128191.1">
    <property type="nucleotide sequence ID" value="NZ_CP115396.1"/>
</dbReference>
<keyword evidence="2" id="KW-1185">Reference proteome</keyword>
<name>A0ABY7PSJ2_9BACT</name>
<evidence type="ECO:0008006" key="3">
    <source>
        <dbReference type="Google" id="ProtNLM"/>
    </source>
</evidence>
<gene>
    <name evidence="1" type="ORF">O9Z63_04820</name>
</gene>
<evidence type="ECO:0000313" key="2">
    <source>
        <dbReference type="Proteomes" id="UP001211872"/>
    </source>
</evidence>
<organism evidence="1 2">
    <name type="scientific">Hymenobacter yonginensis</name>
    <dbReference type="NCBI Taxonomy" id="748197"/>
    <lineage>
        <taxon>Bacteria</taxon>
        <taxon>Pseudomonadati</taxon>
        <taxon>Bacteroidota</taxon>
        <taxon>Cytophagia</taxon>
        <taxon>Cytophagales</taxon>
        <taxon>Hymenobacteraceae</taxon>
        <taxon>Hymenobacter</taxon>
    </lineage>
</organism>
<evidence type="ECO:0000313" key="1">
    <source>
        <dbReference type="EMBL" id="WBO85567.1"/>
    </source>
</evidence>
<accession>A0ABY7PSJ2</accession>
<dbReference type="EMBL" id="CP115396">
    <property type="protein sequence ID" value="WBO85567.1"/>
    <property type="molecule type" value="Genomic_DNA"/>
</dbReference>
<sequence>MNLNSLMKRNVLCLLTALLLLSCQENKPKEIVSDSTIGQINANEVKTPALLEPKGQKREYVILPFSEKPDYMLKGAASTQLTAEDIDEVYRLVQGAVDKYNTEQAHLGHKHSAVDLRRYRLQLIPALNAKGEKAVWVNAFCSNAPTNWEKSLVVVNDGGNCFFQVSVNLLWKKWSDFGANGEA</sequence>
<dbReference type="Proteomes" id="UP001211872">
    <property type="component" value="Chromosome"/>
</dbReference>